<dbReference type="STRING" id="408657.SAMN04487995_0104"/>
<dbReference type="InterPro" id="IPR012334">
    <property type="entry name" value="Pectin_lyas_fold"/>
</dbReference>
<keyword evidence="3" id="KW-1185">Reference proteome</keyword>
<accession>A0A1H6QE83</accession>
<organism evidence="2 3">
    <name type="scientific">Dyadobacter koreensis</name>
    <dbReference type="NCBI Taxonomy" id="408657"/>
    <lineage>
        <taxon>Bacteria</taxon>
        <taxon>Pseudomonadati</taxon>
        <taxon>Bacteroidota</taxon>
        <taxon>Cytophagia</taxon>
        <taxon>Cytophagales</taxon>
        <taxon>Spirosomataceae</taxon>
        <taxon>Dyadobacter</taxon>
    </lineage>
</organism>
<keyword evidence="1" id="KW-0732">Signal</keyword>
<dbReference type="SUPFAM" id="SSF51126">
    <property type="entry name" value="Pectin lyase-like"/>
    <property type="match status" value="1"/>
</dbReference>
<proteinExistence type="predicted"/>
<evidence type="ECO:0000313" key="2">
    <source>
        <dbReference type="EMBL" id="SEI37312.1"/>
    </source>
</evidence>
<protein>
    <submittedName>
        <fullName evidence="2">Right handed beta helix region</fullName>
    </submittedName>
</protein>
<gene>
    <name evidence="2" type="ORF">SAMN04487995_0104</name>
</gene>
<evidence type="ECO:0000256" key="1">
    <source>
        <dbReference type="SAM" id="SignalP"/>
    </source>
</evidence>
<dbReference type="RefSeq" id="WP_090330691.1">
    <property type="nucleotide sequence ID" value="NZ_FNXY01000001.1"/>
</dbReference>
<dbReference type="AlphaFoldDB" id="A0A1H6QE83"/>
<reference evidence="2 3" key="1">
    <citation type="submission" date="2016-10" db="EMBL/GenBank/DDBJ databases">
        <authorList>
            <person name="de Groot N.N."/>
        </authorList>
    </citation>
    <scope>NUCLEOTIDE SEQUENCE [LARGE SCALE GENOMIC DNA]</scope>
    <source>
        <strain evidence="2 3">DSM 19938</strain>
    </source>
</reference>
<feature type="signal peptide" evidence="1">
    <location>
        <begin position="1"/>
        <end position="21"/>
    </location>
</feature>
<name>A0A1H6QE83_9BACT</name>
<feature type="chain" id="PRO_5011656864" evidence="1">
    <location>
        <begin position="22"/>
        <end position="425"/>
    </location>
</feature>
<dbReference type="OrthoDB" id="974660at2"/>
<evidence type="ECO:0000313" key="3">
    <source>
        <dbReference type="Proteomes" id="UP000199532"/>
    </source>
</evidence>
<dbReference type="Gene3D" id="2.160.20.10">
    <property type="entry name" value="Single-stranded right-handed beta-helix, Pectin lyase-like"/>
    <property type="match status" value="1"/>
</dbReference>
<dbReference type="EMBL" id="FNXY01000001">
    <property type="protein sequence ID" value="SEI37312.1"/>
    <property type="molecule type" value="Genomic_DNA"/>
</dbReference>
<dbReference type="InterPro" id="IPR011050">
    <property type="entry name" value="Pectin_lyase_fold/virulence"/>
</dbReference>
<sequence length="425" mass="45755">MYEFKMKNLLAFASLALFTLAGCDSDKSEPTPSVEIPVVQESVSGEVSGTWTKGGTYKITGHIQIPEGKSLTIQEGVTVLFSDSVIKPEVVVKGNLYSLGTAEAPVKFTVPDSWKTAKNQFGNLWGGLIAGPKSSEFVLTNTILEYGGAVTTEESPSVKAGLYKAAAGEHVPVLYYPNVSGKLIVTNSTIRNFNEDGFYIEGGQVIIANNYFYTTGVSGGDAINIKSGVQADVAFNVVYSPNTNALKLSNSGDRTPQAYVVGYNNTIINAGWRRPTTKGGSIWLEKSVRADLYNNLLANDRYGIKRDKGAPEDSRSVISNTFYYGHNQTTADQFQPSDEIVKGVNDIISAKAAENDPKFVSYPLTTDMQNATFNTSWDFHLQAGSPALAKGKTDFTRLFANGIVVNGITYKSPAPASFIGAFGTK</sequence>
<dbReference type="PROSITE" id="PS51257">
    <property type="entry name" value="PROKAR_LIPOPROTEIN"/>
    <property type="match status" value="1"/>
</dbReference>
<dbReference type="Proteomes" id="UP000199532">
    <property type="component" value="Unassembled WGS sequence"/>
</dbReference>